<organism evidence="2">
    <name type="scientific">Anopheles sinensis</name>
    <name type="common">Mosquito</name>
    <dbReference type="NCBI Taxonomy" id="74873"/>
    <lineage>
        <taxon>Eukaryota</taxon>
        <taxon>Metazoa</taxon>
        <taxon>Ecdysozoa</taxon>
        <taxon>Arthropoda</taxon>
        <taxon>Hexapoda</taxon>
        <taxon>Insecta</taxon>
        <taxon>Pterygota</taxon>
        <taxon>Neoptera</taxon>
        <taxon>Endopterygota</taxon>
        <taxon>Diptera</taxon>
        <taxon>Nematocera</taxon>
        <taxon>Culicoidea</taxon>
        <taxon>Culicidae</taxon>
        <taxon>Anophelinae</taxon>
        <taxon>Anopheles</taxon>
    </lineage>
</organism>
<evidence type="ECO:0000256" key="1">
    <source>
        <dbReference type="SAM" id="MobiDB-lite"/>
    </source>
</evidence>
<dbReference type="AlphaFoldDB" id="A0A084VKZ8"/>
<dbReference type="VEuPathDB" id="VectorBase:ASIC006035"/>
<dbReference type="PANTHER" id="PTHR12517">
    <property type="entry name" value="VACUOLAR PROTEIN SORTING-ASSOCIATED PROTEIN 13B"/>
    <property type="match status" value="1"/>
</dbReference>
<accession>A0A084VKZ8</accession>
<protein>
    <submittedName>
        <fullName evidence="2">AGAP003489-PA-like protein</fullName>
    </submittedName>
    <submittedName>
        <fullName evidence="3">VPS13_C domain-containing protein</fullName>
    </submittedName>
</protein>
<keyword evidence="4" id="KW-1185">Reference proteome</keyword>
<evidence type="ECO:0000313" key="3">
    <source>
        <dbReference type="EnsemblMetazoa" id="ASIC006035-PA"/>
    </source>
</evidence>
<dbReference type="EnsemblMetazoa" id="ASIC006035-RA">
    <property type="protein sequence ID" value="ASIC006035-PA"/>
    <property type="gene ID" value="ASIC006035"/>
</dbReference>
<proteinExistence type="predicted"/>
<dbReference type="InterPro" id="IPR039782">
    <property type="entry name" value="VPS13B"/>
</dbReference>
<feature type="region of interest" description="Disordered" evidence="1">
    <location>
        <begin position="298"/>
        <end position="333"/>
    </location>
</feature>
<dbReference type="EMBL" id="ATLV01014366">
    <property type="status" value="NOT_ANNOTATED_CDS"/>
    <property type="molecule type" value="Genomic_DNA"/>
</dbReference>
<dbReference type="STRING" id="74873.A0A084VKZ8"/>
<evidence type="ECO:0000313" key="2">
    <source>
        <dbReference type="EMBL" id="KFB38642.1"/>
    </source>
</evidence>
<name>A0A084VKZ8_ANOSI</name>
<dbReference type="Proteomes" id="UP000030765">
    <property type="component" value="Unassembled WGS sequence"/>
</dbReference>
<reference evidence="2 4" key="1">
    <citation type="journal article" date="2014" name="BMC Genomics">
        <title>Genome sequence of Anopheles sinensis provides insight into genetics basis of mosquito competence for malaria parasites.</title>
        <authorList>
            <person name="Zhou D."/>
            <person name="Zhang D."/>
            <person name="Ding G."/>
            <person name="Shi L."/>
            <person name="Hou Q."/>
            <person name="Ye Y."/>
            <person name="Xu Y."/>
            <person name="Zhou H."/>
            <person name="Xiong C."/>
            <person name="Li S."/>
            <person name="Yu J."/>
            <person name="Hong S."/>
            <person name="Yu X."/>
            <person name="Zou P."/>
            <person name="Chen C."/>
            <person name="Chang X."/>
            <person name="Wang W."/>
            <person name="Lv Y."/>
            <person name="Sun Y."/>
            <person name="Ma L."/>
            <person name="Shen B."/>
            <person name="Zhu C."/>
        </authorList>
    </citation>
    <scope>NUCLEOTIDE SEQUENCE [LARGE SCALE GENOMIC DNA]</scope>
</reference>
<sequence>MNLVLTSLMENKVRVFILASQFVVTNYSCIDLHCWSFALPANERLDQFKLNNSGPHSCCYSLPKNDVKCENPKGSVITMLNNVSQRKGKLKPSANFNHYLTVYRRREQGSDFSAPIYLNRPISRKSFSVPYGDRHVPLSLSIVAHQGQLHVSLFDDPCPSYAIENRTDFSMYVAQSDTVQPHKAATAVPETVEANFVWYQTVGSRQTVLYTPPGLDEQFPEPQETELALIFACVSGSAIRWSHPVKVDESKSIFLNIPLYGDLKLAVRVRNRTTELVIDYISQDQEFSAKDIRTRLSNPVRTDPETTGARGKHGGLNVSDGQTMPSGWSGAHPSEPVKRLHVQSFFRSLMVTLFNDQPNQACLKRDIISFNFERIGVRLERNPQHASKASLHCVNVQVDNELHSGGEYDFPVVLCSEDHEAKQRKLFATLPNHYRLEDHLDQLARSALCTFECDLSDEQWTNVDAVRVRINPIRAYIEDTYINVLLDYLMECLPTGMLYNEADEQRPPVRVRCEPGEALIPRTVVQQASYLAEPLKYRCIRIEPLAVLLSVHACMRLYIALDHSPLEFAAFERRSVRSLPIKFGNAVGMHYLSGAIFGGGWVIGSLEILGSPSGLARSVTSGLRDFVSLPVQGLFRGPWGFLVGVTQGSASLIRNITAGTVNSVTKLAQSVSRNLDRLTLDSEHVQRTDALRRRRPQGMTDGFTQGLTGLGISLLGAVGGLAHHPLQATNPFGVVTGMGKGIVGAFTKPISGAAELVALTGQGMLQSVGYNTLPTPKLSRKPLQRLEPISHKALWEPQAVCEGSLLFTVQATHALHGEYRLVLVAIYSKALVLYDVHECALLEVLDLKTVFFDTDDGADSTRLVIRIRPKLPPPPPTGYDQYPISSRTYDFVRDSTMQLPRLTGASLQPYYALYYGTRR</sequence>
<dbReference type="OMA" id="PSYAIEN"/>
<dbReference type="EMBL" id="KE524965">
    <property type="protein sequence ID" value="KFB38642.1"/>
    <property type="molecule type" value="Genomic_DNA"/>
</dbReference>
<evidence type="ECO:0000313" key="4">
    <source>
        <dbReference type="Proteomes" id="UP000030765"/>
    </source>
</evidence>
<gene>
    <name evidence="2" type="ORF">ZHAS_00006035</name>
</gene>
<dbReference type="PANTHER" id="PTHR12517:SF0">
    <property type="entry name" value="INTERMEMBRANE LIPID TRANSFER PROTEIN VPS13B"/>
    <property type="match status" value="1"/>
</dbReference>
<dbReference type="VEuPathDB" id="VectorBase:ASIS007964"/>
<reference evidence="3" key="2">
    <citation type="submission" date="2020-05" db="UniProtKB">
        <authorList>
            <consortium name="EnsemblMetazoa"/>
        </authorList>
    </citation>
    <scope>IDENTIFICATION</scope>
</reference>
<dbReference type="OrthoDB" id="445152at2759"/>